<dbReference type="PANTHER" id="PTHR30266">
    <property type="entry name" value="MECHANOSENSITIVE CHANNEL MSCL"/>
    <property type="match status" value="1"/>
</dbReference>
<dbReference type="Gene3D" id="1.10.1200.120">
    <property type="entry name" value="Large-conductance mechanosensitive channel, MscL, domain 1"/>
    <property type="match status" value="1"/>
</dbReference>
<dbReference type="SUPFAM" id="SSF81330">
    <property type="entry name" value="Gated mechanosensitive channel"/>
    <property type="match status" value="1"/>
</dbReference>
<evidence type="ECO:0000256" key="3">
    <source>
        <dbReference type="ARBA" id="ARBA00022448"/>
    </source>
</evidence>
<evidence type="ECO:0000256" key="7">
    <source>
        <dbReference type="ARBA" id="ARBA00023065"/>
    </source>
</evidence>
<dbReference type="InterPro" id="IPR001185">
    <property type="entry name" value="MS_channel"/>
</dbReference>
<sequence>MSLIQEFKGFALKGNVMDLAIGVIIGGAFSTIVNSVVKDLIIPVVGLATGGLDFSNLFVRLGPIPASFKGNPESYKDLQTAGVAVFGYGSFITVLINFIILAFIIFLMVKFINNLRKPHEEAATAPPENVLLLREIRDELKKAPHV</sequence>
<evidence type="ECO:0000313" key="12">
    <source>
        <dbReference type="Proteomes" id="UP000242951"/>
    </source>
</evidence>
<evidence type="ECO:0000256" key="1">
    <source>
        <dbReference type="ARBA" id="ARBA00004651"/>
    </source>
</evidence>
<feature type="transmembrane region" description="Helical" evidence="10">
    <location>
        <begin position="16"/>
        <end position="33"/>
    </location>
</feature>
<dbReference type="InterPro" id="IPR037673">
    <property type="entry name" value="MSC/AndL"/>
</dbReference>
<feature type="transmembrane region" description="Helical" evidence="10">
    <location>
        <begin position="81"/>
        <end position="109"/>
    </location>
</feature>
<dbReference type="EMBL" id="LELG01000064">
    <property type="protein sequence ID" value="KMQ80572.1"/>
    <property type="molecule type" value="Genomic_DNA"/>
</dbReference>
<reference evidence="11 12" key="1">
    <citation type="submission" date="2015-06" db="EMBL/GenBank/DDBJ databases">
        <title>Comparative genomics of Burkholderia leaf nodule symbionts.</title>
        <authorList>
            <person name="Carlier A."/>
            <person name="Eberl L."/>
            <person name="Pinto-Carbo M."/>
        </authorList>
    </citation>
    <scope>NUCLEOTIDE SEQUENCE [LARGE SCALE GENOMIC DNA]</scope>
    <source>
        <strain evidence="11 12">UZHbot3</strain>
    </source>
</reference>
<name>A0ABR5HMH3_9BURK</name>
<evidence type="ECO:0000256" key="8">
    <source>
        <dbReference type="ARBA" id="ARBA00023136"/>
    </source>
</evidence>
<protein>
    <recommendedName>
        <fullName evidence="10">Large-conductance mechanosensitive channel</fullName>
    </recommendedName>
</protein>
<evidence type="ECO:0000256" key="9">
    <source>
        <dbReference type="ARBA" id="ARBA00023303"/>
    </source>
</evidence>
<comment type="subunit">
    <text evidence="10">Homopentamer.</text>
</comment>
<proteinExistence type="inferred from homology"/>
<dbReference type="NCBIfam" id="TIGR00220">
    <property type="entry name" value="mscL"/>
    <property type="match status" value="1"/>
</dbReference>
<feature type="transmembrane region" description="Helical" evidence="10">
    <location>
        <begin position="40"/>
        <end position="61"/>
    </location>
</feature>
<keyword evidence="12" id="KW-1185">Reference proteome</keyword>
<dbReference type="InterPro" id="IPR019823">
    <property type="entry name" value="Mechanosensitive_channel_CS"/>
</dbReference>
<dbReference type="InterPro" id="IPR036019">
    <property type="entry name" value="MscL_channel"/>
</dbReference>
<evidence type="ECO:0000256" key="4">
    <source>
        <dbReference type="ARBA" id="ARBA00022475"/>
    </source>
</evidence>
<comment type="subcellular location">
    <subcellularLocation>
        <location evidence="10">Cell inner membrane</location>
        <topology evidence="10">Multi-pass membrane protein</topology>
    </subcellularLocation>
    <subcellularLocation>
        <location evidence="1">Cell membrane</location>
        <topology evidence="1">Multi-pass membrane protein</topology>
    </subcellularLocation>
</comment>
<dbReference type="Proteomes" id="UP000242951">
    <property type="component" value="Unassembled WGS sequence"/>
</dbReference>
<comment type="similarity">
    <text evidence="2 10">Belongs to the MscL family.</text>
</comment>
<comment type="caution">
    <text evidence="11">The sequence shown here is derived from an EMBL/GenBank/DDBJ whole genome shotgun (WGS) entry which is preliminary data.</text>
</comment>
<keyword evidence="6 10" id="KW-1133">Transmembrane helix</keyword>
<dbReference type="PANTHER" id="PTHR30266:SF2">
    <property type="entry name" value="LARGE-CONDUCTANCE MECHANOSENSITIVE CHANNEL"/>
    <property type="match status" value="1"/>
</dbReference>
<evidence type="ECO:0000256" key="5">
    <source>
        <dbReference type="ARBA" id="ARBA00022692"/>
    </source>
</evidence>
<keyword evidence="9 10" id="KW-0407">Ion channel</keyword>
<keyword evidence="8 10" id="KW-0472">Membrane</keyword>
<evidence type="ECO:0000313" key="11">
    <source>
        <dbReference type="EMBL" id="KMQ80572.1"/>
    </source>
</evidence>
<dbReference type="NCBIfam" id="NF010557">
    <property type="entry name" value="PRK13952.1"/>
    <property type="match status" value="1"/>
</dbReference>
<accession>A0ABR5HMH3</accession>
<evidence type="ECO:0000256" key="10">
    <source>
        <dbReference type="HAMAP-Rule" id="MF_00115"/>
    </source>
</evidence>
<dbReference type="Pfam" id="PF01741">
    <property type="entry name" value="MscL"/>
    <property type="match status" value="1"/>
</dbReference>
<keyword evidence="10" id="KW-0997">Cell inner membrane</keyword>
<dbReference type="PRINTS" id="PR01264">
    <property type="entry name" value="MECHCHANNEL"/>
</dbReference>
<evidence type="ECO:0000256" key="2">
    <source>
        <dbReference type="ARBA" id="ARBA00007254"/>
    </source>
</evidence>
<keyword evidence="5 10" id="KW-0812">Transmembrane</keyword>
<gene>
    <name evidence="10" type="primary">mscL</name>
    <name evidence="11" type="ORF">BPMI_04607c</name>
</gene>
<comment type="function">
    <text evidence="10">Channel that opens in response to stretch forces in the membrane lipid bilayer. May participate in the regulation of osmotic pressure changes within the cell.</text>
</comment>
<dbReference type="HAMAP" id="MF_00115">
    <property type="entry name" value="MscL"/>
    <property type="match status" value="1"/>
</dbReference>
<organism evidence="11 12">
    <name type="scientific">Candidatus Burkholderia pumila</name>
    <dbReference type="NCBI Taxonomy" id="1090375"/>
    <lineage>
        <taxon>Bacteria</taxon>
        <taxon>Pseudomonadati</taxon>
        <taxon>Pseudomonadota</taxon>
        <taxon>Betaproteobacteria</taxon>
        <taxon>Burkholderiales</taxon>
        <taxon>Burkholderiaceae</taxon>
        <taxon>Burkholderia</taxon>
    </lineage>
</organism>
<evidence type="ECO:0000256" key="6">
    <source>
        <dbReference type="ARBA" id="ARBA00022989"/>
    </source>
</evidence>
<keyword evidence="3 10" id="KW-0813">Transport</keyword>
<dbReference type="PROSITE" id="PS01327">
    <property type="entry name" value="MSCL"/>
    <property type="match status" value="1"/>
</dbReference>
<keyword evidence="4 10" id="KW-1003">Cell membrane</keyword>
<keyword evidence="7 10" id="KW-0406">Ion transport</keyword>